<comment type="caution">
    <text evidence="1">The sequence shown here is derived from an EMBL/GenBank/DDBJ whole genome shotgun (WGS) entry which is preliminary data.</text>
</comment>
<name>Z9JML0_9GAMM</name>
<gene>
    <name evidence="1" type="ORF">AF72_00035</name>
</gene>
<proteinExistence type="predicted"/>
<dbReference type="AlphaFoldDB" id="Z9JML0"/>
<organism evidence="1 2">
    <name type="scientific">Xylella taiwanensis</name>
    <dbReference type="NCBI Taxonomy" id="1444770"/>
    <lineage>
        <taxon>Bacteria</taxon>
        <taxon>Pseudomonadati</taxon>
        <taxon>Pseudomonadota</taxon>
        <taxon>Gammaproteobacteria</taxon>
        <taxon>Lysobacterales</taxon>
        <taxon>Lysobacteraceae</taxon>
        <taxon>Xylella</taxon>
    </lineage>
</organism>
<sequence length="50" mass="5605">MLHQKLMLLADVQHDVMVMKIHAQLGITCSAENLQHALQHPLVSKRCSSV</sequence>
<dbReference type="Proteomes" id="UP000020406">
    <property type="component" value="Unassembled WGS sequence"/>
</dbReference>
<evidence type="ECO:0000313" key="2">
    <source>
        <dbReference type="Proteomes" id="UP000020406"/>
    </source>
</evidence>
<protein>
    <submittedName>
        <fullName evidence="1">Uncharacterized protein</fullName>
    </submittedName>
</protein>
<accession>Z9JML0</accession>
<dbReference type="PATRIC" id="fig|1444770.3.peg.6"/>
<reference evidence="1 2" key="1">
    <citation type="journal article" date="2014" name="Genome Announc.">
        <title>Draft Genome Sequence of Xylella fastidiosa Pear Leaf Scorch Strain in Taiwan.</title>
        <authorList>
            <person name="Su C.C."/>
            <person name="Deng W.L."/>
            <person name="Jan F.J."/>
            <person name="Chang C.J."/>
            <person name="Huang H."/>
            <person name="Chen J."/>
        </authorList>
    </citation>
    <scope>NUCLEOTIDE SEQUENCE [LARGE SCALE GENOMIC DNA]</scope>
    <source>
        <strain evidence="1 2">PLS229</strain>
    </source>
</reference>
<dbReference type="EMBL" id="JDSQ01000001">
    <property type="protein sequence ID" value="EWS79419.1"/>
    <property type="molecule type" value="Genomic_DNA"/>
</dbReference>
<evidence type="ECO:0000313" key="1">
    <source>
        <dbReference type="EMBL" id="EWS79419.1"/>
    </source>
</evidence>